<gene>
    <name evidence="5" type="ORF">PF002_g32592</name>
    <name evidence="4" type="ORF">PF004_g31287</name>
    <name evidence="3" type="ORF">PF006_g32443</name>
    <name evidence="2" type="ORF">PF007_g32059</name>
    <name evidence="1" type="ORF">PF009_g32465</name>
</gene>
<evidence type="ECO:0000313" key="5">
    <source>
        <dbReference type="EMBL" id="KAE9160557.1"/>
    </source>
</evidence>
<organism evidence="1 6">
    <name type="scientific">Phytophthora fragariae</name>
    <dbReference type="NCBI Taxonomy" id="53985"/>
    <lineage>
        <taxon>Eukaryota</taxon>
        <taxon>Sar</taxon>
        <taxon>Stramenopiles</taxon>
        <taxon>Oomycota</taxon>
        <taxon>Peronosporomycetes</taxon>
        <taxon>Peronosporales</taxon>
        <taxon>Peronosporaceae</taxon>
        <taxon>Phytophthora</taxon>
    </lineage>
</organism>
<evidence type="ECO:0000313" key="1">
    <source>
        <dbReference type="EMBL" id="KAE8917214.1"/>
    </source>
</evidence>
<dbReference type="Proteomes" id="UP000441208">
    <property type="component" value="Unassembled WGS sequence"/>
</dbReference>
<dbReference type="EMBL" id="QXGF01007748">
    <property type="protein sequence ID" value="KAE8917214.1"/>
    <property type="molecule type" value="Genomic_DNA"/>
</dbReference>
<sequence>MRLALAMGLLSAGTGWIRRSTSSDDSSPCLGPAALPPNHLHPTVVATLTCRLAQGLPVSR</sequence>
<evidence type="ECO:0000313" key="3">
    <source>
        <dbReference type="EMBL" id="KAE9057359.1"/>
    </source>
</evidence>
<dbReference type="AlphaFoldDB" id="A0A6A3D6T7"/>
<evidence type="ECO:0000313" key="10">
    <source>
        <dbReference type="Proteomes" id="UP000476176"/>
    </source>
</evidence>
<dbReference type="EMBL" id="QXGD01007607">
    <property type="protein sequence ID" value="KAE9160557.1"/>
    <property type="molecule type" value="Genomic_DNA"/>
</dbReference>
<evidence type="ECO:0000313" key="6">
    <source>
        <dbReference type="Proteomes" id="UP000429523"/>
    </source>
</evidence>
<protein>
    <submittedName>
        <fullName evidence="1">Uncharacterized protein</fullName>
    </submittedName>
</protein>
<dbReference type="Proteomes" id="UP000429523">
    <property type="component" value="Unassembled WGS sequence"/>
</dbReference>
<comment type="caution">
    <text evidence="1">The sequence shown here is derived from an EMBL/GenBank/DDBJ whole genome shotgun (WGS) entry which is preliminary data.</text>
</comment>
<proteinExistence type="predicted"/>
<dbReference type="Proteomes" id="UP000440732">
    <property type="component" value="Unassembled WGS sequence"/>
</dbReference>
<evidence type="ECO:0000313" key="8">
    <source>
        <dbReference type="Proteomes" id="UP000440732"/>
    </source>
</evidence>
<dbReference type="Proteomes" id="UP000476176">
    <property type="component" value="Unassembled WGS sequence"/>
</dbReference>
<evidence type="ECO:0000313" key="9">
    <source>
        <dbReference type="Proteomes" id="UP000441208"/>
    </source>
</evidence>
<dbReference type="Proteomes" id="UP000440367">
    <property type="component" value="Unassembled WGS sequence"/>
</dbReference>
<reference evidence="6 7" key="1">
    <citation type="submission" date="2018-08" db="EMBL/GenBank/DDBJ databases">
        <title>Genomic investigation of the strawberry pathogen Phytophthora fragariae indicates pathogenicity is determined by transcriptional variation in three key races.</title>
        <authorList>
            <person name="Adams T.M."/>
            <person name="Armitage A.D."/>
            <person name="Sobczyk M.K."/>
            <person name="Bates H.J."/>
            <person name="Dunwell J.M."/>
            <person name="Nellist C.F."/>
            <person name="Harrison R.J."/>
        </authorList>
    </citation>
    <scope>NUCLEOTIDE SEQUENCE [LARGE SCALE GENOMIC DNA]</scope>
    <source>
        <strain evidence="5 7">BC-1</strain>
        <strain evidence="4 10">BC-23</strain>
        <strain evidence="3 8">NOV-5</strain>
        <strain evidence="2 9">NOV-71</strain>
        <strain evidence="1 6">NOV-9</strain>
    </source>
</reference>
<accession>A0A6A3D6T7</accession>
<evidence type="ECO:0000313" key="7">
    <source>
        <dbReference type="Proteomes" id="UP000440367"/>
    </source>
</evidence>
<dbReference type="EMBL" id="QXFZ01007978">
    <property type="protein sequence ID" value="KAE9056242.1"/>
    <property type="molecule type" value="Genomic_DNA"/>
</dbReference>
<evidence type="ECO:0000313" key="4">
    <source>
        <dbReference type="EMBL" id="KAE9160129.1"/>
    </source>
</evidence>
<evidence type="ECO:0000313" key="2">
    <source>
        <dbReference type="EMBL" id="KAE9056242.1"/>
    </source>
</evidence>
<dbReference type="EMBL" id="QXGC01007584">
    <property type="protein sequence ID" value="KAE9160129.1"/>
    <property type="molecule type" value="Genomic_DNA"/>
</dbReference>
<dbReference type="EMBL" id="QXGA01008893">
    <property type="protein sequence ID" value="KAE9057359.1"/>
    <property type="molecule type" value="Genomic_DNA"/>
</dbReference>
<name>A0A6A3D6T7_9STRA</name>